<evidence type="ECO:0000313" key="2">
    <source>
        <dbReference type="EMBL" id="ANF56150.1"/>
    </source>
</evidence>
<protein>
    <recommendedName>
        <fullName evidence="1">Aminoglycoside phosphotransferase domain-containing protein</fullName>
    </recommendedName>
</protein>
<name>A0A172YAA8_9GAMM</name>
<dbReference type="InterPro" id="IPR011009">
    <property type="entry name" value="Kinase-like_dom_sf"/>
</dbReference>
<dbReference type="Gene3D" id="3.90.1200.10">
    <property type="match status" value="1"/>
</dbReference>
<dbReference type="SUPFAM" id="SSF56112">
    <property type="entry name" value="Protein kinase-like (PK-like)"/>
    <property type="match status" value="1"/>
</dbReference>
<dbReference type="AlphaFoldDB" id="A0A172YAA8"/>
<dbReference type="STRING" id="376489.A5892_00630"/>
<evidence type="ECO:0000259" key="1">
    <source>
        <dbReference type="Pfam" id="PF01636"/>
    </source>
</evidence>
<dbReference type="KEGG" id="haa:A5892_00630"/>
<accession>A0A172YAA8</accession>
<keyword evidence="3" id="KW-1185">Reference proteome</keyword>
<evidence type="ECO:0000313" key="3">
    <source>
        <dbReference type="Proteomes" id="UP000077875"/>
    </source>
</evidence>
<organism evidence="2 3">
    <name type="scientific">Halotalea alkalilenta</name>
    <dbReference type="NCBI Taxonomy" id="376489"/>
    <lineage>
        <taxon>Bacteria</taxon>
        <taxon>Pseudomonadati</taxon>
        <taxon>Pseudomonadota</taxon>
        <taxon>Gammaproteobacteria</taxon>
        <taxon>Oceanospirillales</taxon>
        <taxon>Halomonadaceae</taxon>
        <taxon>Halotalea</taxon>
    </lineage>
</organism>
<dbReference type="InterPro" id="IPR002575">
    <property type="entry name" value="Aminoglycoside_PTrfase"/>
</dbReference>
<dbReference type="Pfam" id="PF01636">
    <property type="entry name" value="APH"/>
    <property type="match status" value="1"/>
</dbReference>
<dbReference type="EMBL" id="CP015243">
    <property type="protein sequence ID" value="ANF56150.1"/>
    <property type="molecule type" value="Genomic_DNA"/>
</dbReference>
<dbReference type="Proteomes" id="UP000077875">
    <property type="component" value="Chromosome"/>
</dbReference>
<feature type="domain" description="Aminoglycoside phosphotransferase" evidence="1">
    <location>
        <begin position="15"/>
        <end position="152"/>
    </location>
</feature>
<proteinExistence type="predicted"/>
<reference evidence="2 3" key="1">
    <citation type="submission" date="2016-04" db="EMBL/GenBank/DDBJ databases">
        <title>Complete Genome Sequence of Halotalea alkalilenta IHB B 13600.</title>
        <authorList>
            <person name="Swarnkar M.K."/>
            <person name="Sharma A."/>
            <person name="Kaushal K."/>
            <person name="Soni R."/>
            <person name="Rana S."/>
            <person name="Singh A.K."/>
            <person name="Gulati A."/>
        </authorList>
    </citation>
    <scope>NUCLEOTIDE SEQUENCE [LARGE SCALE GENOMIC DNA]</scope>
    <source>
        <strain evidence="2 3">IHB B 13600</strain>
    </source>
</reference>
<sequence>MPLGAWLRGARPAVGALAEPIAEHLAGRLALKPPSALGLPEYPNASLAKLMFELLDHPLVNARLAPRLRVRLQREVERQGARLNTQPSLDGLVHSDFSGSNLLIEEDAHGVRIGAVVDWEFAHLGSALIDLGHLLRAPALRDRSFTDRFTEAMATQGRPLAPGWIEAATLVDILAWLYFLSRPPERPRLFADCRARLEEILVQLGD</sequence>
<gene>
    <name evidence="2" type="ORF">A5892_00630</name>
</gene>